<proteinExistence type="predicted"/>
<dbReference type="EMBL" id="JARBHB010000004">
    <property type="protein sequence ID" value="KAJ8887169.1"/>
    <property type="molecule type" value="Genomic_DNA"/>
</dbReference>
<reference evidence="1 2" key="1">
    <citation type="submission" date="2023-02" db="EMBL/GenBank/DDBJ databases">
        <title>LHISI_Scaffold_Assembly.</title>
        <authorList>
            <person name="Stuart O.P."/>
            <person name="Cleave R."/>
            <person name="Magrath M.J.L."/>
            <person name="Mikheyev A.S."/>
        </authorList>
    </citation>
    <scope>NUCLEOTIDE SEQUENCE [LARGE SCALE GENOMIC DNA]</scope>
    <source>
        <strain evidence="1">Daus_M_001</strain>
        <tissue evidence="1">Leg muscle</tissue>
    </source>
</reference>
<evidence type="ECO:0000313" key="2">
    <source>
        <dbReference type="Proteomes" id="UP001159363"/>
    </source>
</evidence>
<organism evidence="1 2">
    <name type="scientific">Dryococelus australis</name>
    <dbReference type="NCBI Taxonomy" id="614101"/>
    <lineage>
        <taxon>Eukaryota</taxon>
        <taxon>Metazoa</taxon>
        <taxon>Ecdysozoa</taxon>
        <taxon>Arthropoda</taxon>
        <taxon>Hexapoda</taxon>
        <taxon>Insecta</taxon>
        <taxon>Pterygota</taxon>
        <taxon>Neoptera</taxon>
        <taxon>Polyneoptera</taxon>
        <taxon>Phasmatodea</taxon>
        <taxon>Verophasmatodea</taxon>
        <taxon>Anareolatae</taxon>
        <taxon>Phasmatidae</taxon>
        <taxon>Eurycanthinae</taxon>
        <taxon>Dryococelus</taxon>
    </lineage>
</organism>
<name>A0ABQ9HSU6_9NEOP</name>
<sequence length="96" mass="11074">MGKGLKYNQLNVLSDWTLPNVENERNIQFCLSNTHLEYLEVSGKFFTGLLTLKFCDSIETACCFLQNYVRSQNSTQFIHTAYKCPLESVIQPKDPF</sequence>
<comment type="caution">
    <text evidence="1">The sequence shown here is derived from an EMBL/GenBank/DDBJ whole genome shotgun (WGS) entry which is preliminary data.</text>
</comment>
<protein>
    <submittedName>
        <fullName evidence="1">Uncharacterized protein</fullName>
    </submittedName>
</protein>
<dbReference type="Proteomes" id="UP001159363">
    <property type="component" value="Chromosome X"/>
</dbReference>
<accession>A0ABQ9HSU6</accession>
<evidence type="ECO:0000313" key="1">
    <source>
        <dbReference type="EMBL" id="KAJ8887169.1"/>
    </source>
</evidence>
<gene>
    <name evidence="1" type="ORF">PR048_013384</name>
</gene>
<keyword evidence="2" id="KW-1185">Reference proteome</keyword>